<protein>
    <submittedName>
        <fullName evidence="2">Uncharacterized protein</fullName>
    </submittedName>
</protein>
<organism evidence="2 3">
    <name type="scientific">Streptomyces fructofermentans</name>
    <dbReference type="NCBI Taxonomy" id="152141"/>
    <lineage>
        <taxon>Bacteria</taxon>
        <taxon>Bacillati</taxon>
        <taxon>Actinomycetota</taxon>
        <taxon>Actinomycetes</taxon>
        <taxon>Kitasatosporales</taxon>
        <taxon>Streptomycetaceae</taxon>
        <taxon>Streptomyces</taxon>
    </lineage>
</organism>
<gene>
    <name evidence="2" type="ORF">GCM10010515_34110</name>
</gene>
<proteinExistence type="predicted"/>
<feature type="compositionally biased region" description="Polar residues" evidence="1">
    <location>
        <begin position="39"/>
        <end position="56"/>
    </location>
</feature>
<keyword evidence="3" id="KW-1185">Reference proteome</keyword>
<dbReference type="AlphaFoldDB" id="A0A918ND29"/>
<sequence length="94" mass="9982">MRRAKQCLARPCGGTRTQGSTRRARRAGNRPDNRREGRTTVNGSAAESGLITSQHMSGEPVRTCRPAMLAETLPAAGEEDECAAEGATIVLGED</sequence>
<dbReference type="EMBL" id="BMWD01000010">
    <property type="protein sequence ID" value="GGX63601.1"/>
    <property type="molecule type" value="Genomic_DNA"/>
</dbReference>
<feature type="compositionally biased region" description="Basic and acidic residues" evidence="1">
    <location>
        <begin position="29"/>
        <end position="38"/>
    </location>
</feature>
<comment type="caution">
    <text evidence="2">The sequence shown here is derived from an EMBL/GenBank/DDBJ whole genome shotgun (WGS) entry which is preliminary data.</text>
</comment>
<reference evidence="2" key="1">
    <citation type="journal article" date="2014" name="Int. J. Syst. Evol. Microbiol.">
        <title>Complete genome sequence of Corynebacterium casei LMG S-19264T (=DSM 44701T), isolated from a smear-ripened cheese.</title>
        <authorList>
            <consortium name="US DOE Joint Genome Institute (JGI-PGF)"/>
            <person name="Walter F."/>
            <person name="Albersmeier A."/>
            <person name="Kalinowski J."/>
            <person name="Ruckert C."/>
        </authorList>
    </citation>
    <scope>NUCLEOTIDE SEQUENCE</scope>
    <source>
        <strain evidence="2">JCM 4956</strain>
    </source>
</reference>
<evidence type="ECO:0000313" key="2">
    <source>
        <dbReference type="EMBL" id="GGX63601.1"/>
    </source>
</evidence>
<evidence type="ECO:0000313" key="3">
    <source>
        <dbReference type="Proteomes" id="UP000645555"/>
    </source>
</evidence>
<accession>A0A918ND29</accession>
<evidence type="ECO:0000256" key="1">
    <source>
        <dbReference type="SAM" id="MobiDB-lite"/>
    </source>
</evidence>
<name>A0A918ND29_9ACTN</name>
<dbReference type="Proteomes" id="UP000645555">
    <property type="component" value="Unassembled WGS sequence"/>
</dbReference>
<reference evidence="2" key="2">
    <citation type="submission" date="2020-09" db="EMBL/GenBank/DDBJ databases">
        <authorList>
            <person name="Sun Q."/>
            <person name="Ohkuma M."/>
        </authorList>
    </citation>
    <scope>NUCLEOTIDE SEQUENCE</scope>
    <source>
        <strain evidence="2">JCM 4956</strain>
    </source>
</reference>
<feature type="region of interest" description="Disordered" evidence="1">
    <location>
        <begin position="1"/>
        <end position="59"/>
    </location>
</feature>